<dbReference type="CDD" id="cd21809">
    <property type="entry name" value="ABC-2_lan_permease-like"/>
    <property type="match status" value="1"/>
</dbReference>
<gene>
    <name evidence="2" type="ORF">P343_08405</name>
</gene>
<dbReference type="PANTHER" id="PTHR37305">
    <property type="entry name" value="INTEGRAL MEMBRANE PROTEIN-RELATED"/>
    <property type="match status" value="1"/>
</dbReference>
<keyword evidence="1" id="KW-0812">Transmembrane</keyword>
<dbReference type="OrthoDB" id="9781996at2"/>
<accession>V6IZ59</accession>
<proteinExistence type="predicted"/>
<protein>
    <submittedName>
        <fullName evidence="2">Membrane protein</fullName>
    </submittedName>
</protein>
<dbReference type="RefSeq" id="WP_023509944.1">
    <property type="nucleotide sequence ID" value="NZ_AWTC01000006.1"/>
</dbReference>
<feature type="transmembrane region" description="Helical" evidence="1">
    <location>
        <begin position="170"/>
        <end position="189"/>
    </location>
</feature>
<name>V6IZ59_9BACL</name>
<reference evidence="2 3" key="1">
    <citation type="journal article" date="2013" name="Genome Announc.">
        <title>Genome Sequence of Sporolactobacillus laevolacticus DSM442, an Efficient Polymer-Grade D-Lactate Producer from Agricultural Waste Cottonseed as a Nitrogen Source.</title>
        <authorList>
            <person name="Wang H."/>
            <person name="Wang L."/>
            <person name="Ju J."/>
            <person name="Yu B."/>
            <person name="Ma Y."/>
        </authorList>
    </citation>
    <scope>NUCLEOTIDE SEQUENCE [LARGE SCALE GENOMIC DNA]</scope>
    <source>
        <strain evidence="2 3">DSM 442</strain>
    </source>
</reference>
<dbReference type="STRING" id="1395513.P343_08405"/>
<keyword evidence="1" id="KW-1133">Transmembrane helix</keyword>
<keyword evidence="3" id="KW-1185">Reference proteome</keyword>
<organism evidence="2 3">
    <name type="scientific">Sporolactobacillus laevolacticus DSM 442</name>
    <dbReference type="NCBI Taxonomy" id="1395513"/>
    <lineage>
        <taxon>Bacteria</taxon>
        <taxon>Bacillati</taxon>
        <taxon>Bacillota</taxon>
        <taxon>Bacilli</taxon>
        <taxon>Bacillales</taxon>
        <taxon>Sporolactobacillaceae</taxon>
        <taxon>Sporolactobacillus</taxon>
    </lineage>
</organism>
<dbReference type="eggNOG" id="COG4200">
    <property type="taxonomic scope" value="Bacteria"/>
</dbReference>
<dbReference type="PATRIC" id="fig|1395513.3.peg.1703"/>
<evidence type="ECO:0000256" key="1">
    <source>
        <dbReference type="SAM" id="Phobius"/>
    </source>
</evidence>
<dbReference type="PANTHER" id="PTHR37305:SF1">
    <property type="entry name" value="MEMBRANE PROTEIN"/>
    <property type="match status" value="1"/>
</dbReference>
<feature type="transmembrane region" description="Helical" evidence="1">
    <location>
        <begin position="209"/>
        <end position="239"/>
    </location>
</feature>
<evidence type="ECO:0000313" key="2">
    <source>
        <dbReference type="EMBL" id="EST12101.1"/>
    </source>
</evidence>
<dbReference type="EMBL" id="AWTC01000006">
    <property type="protein sequence ID" value="EST12101.1"/>
    <property type="molecule type" value="Genomic_DNA"/>
</dbReference>
<keyword evidence="1" id="KW-0472">Membrane</keyword>
<feature type="transmembrane region" description="Helical" evidence="1">
    <location>
        <begin position="54"/>
        <end position="77"/>
    </location>
</feature>
<dbReference type="Proteomes" id="UP000018296">
    <property type="component" value="Unassembled WGS sequence"/>
</dbReference>
<evidence type="ECO:0000313" key="3">
    <source>
        <dbReference type="Proteomes" id="UP000018296"/>
    </source>
</evidence>
<dbReference type="AlphaFoldDB" id="V6IZ59"/>
<comment type="caution">
    <text evidence="2">The sequence shown here is derived from an EMBL/GenBank/DDBJ whole genome shotgun (WGS) entry which is preliminary data.</text>
</comment>
<feature type="transmembrane region" description="Helical" evidence="1">
    <location>
        <begin position="98"/>
        <end position="126"/>
    </location>
</feature>
<feature type="transmembrane region" description="Helical" evidence="1">
    <location>
        <begin position="17"/>
        <end position="34"/>
    </location>
</feature>
<sequence length="244" mass="26928">MLHVLSSEFYKLRKSKISLLIFVSPIFAALFGFFETDSSKIVHGSQWMYKYMVMAAGHGLLFLPLLTGIFSAFICRYEHADGGWKQLLALPVSRSQVYIAKLISVMMLLALTQVLVLVSLLVIGWIKGVPGDFPWAFVLRSLFNGWLASAPLAALQLAVSVSWASFAAPLAVNVIFVIPNILVINSKYAPFYPWAQPVLSMFGNEKEAFGGAINISLFSLIVVVIGSFVAFFAAGLIYFQRKSM</sequence>
<dbReference type="Pfam" id="PF12730">
    <property type="entry name" value="ABC2_membrane_4"/>
    <property type="match status" value="1"/>
</dbReference>